<name>A0A0E9PI07_ANGAN</name>
<evidence type="ECO:0000313" key="1">
    <source>
        <dbReference type="EMBL" id="JAH03912.1"/>
    </source>
</evidence>
<dbReference type="AlphaFoldDB" id="A0A0E9PI07"/>
<accession>A0A0E9PI07</accession>
<sequence length="22" mass="2632">MQCTISFVAFLKNYNLFIHITK</sequence>
<dbReference type="EMBL" id="GBXM01104665">
    <property type="protein sequence ID" value="JAH03912.1"/>
    <property type="molecule type" value="Transcribed_RNA"/>
</dbReference>
<organism evidence="1">
    <name type="scientific">Anguilla anguilla</name>
    <name type="common">European freshwater eel</name>
    <name type="synonym">Muraena anguilla</name>
    <dbReference type="NCBI Taxonomy" id="7936"/>
    <lineage>
        <taxon>Eukaryota</taxon>
        <taxon>Metazoa</taxon>
        <taxon>Chordata</taxon>
        <taxon>Craniata</taxon>
        <taxon>Vertebrata</taxon>
        <taxon>Euteleostomi</taxon>
        <taxon>Actinopterygii</taxon>
        <taxon>Neopterygii</taxon>
        <taxon>Teleostei</taxon>
        <taxon>Anguilliformes</taxon>
        <taxon>Anguillidae</taxon>
        <taxon>Anguilla</taxon>
    </lineage>
</organism>
<proteinExistence type="predicted"/>
<reference evidence="1" key="2">
    <citation type="journal article" date="2015" name="Fish Shellfish Immunol.">
        <title>Early steps in the European eel (Anguilla anguilla)-Vibrio vulnificus interaction in the gills: Role of the RtxA13 toxin.</title>
        <authorList>
            <person name="Callol A."/>
            <person name="Pajuelo D."/>
            <person name="Ebbesson L."/>
            <person name="Teles M."/>
            <person name="MacKenzie S."/>
            <person name="Amaro C."/>
        </authorList>
    </citation>
    <scope>NUCLEOTIDE SEQUENCE</scope>
</reference>
<protein>
    <submittedName>
        <fullName evidence="1">Uncharacterized protein</fullName>
    </submittedName>
</protein>
<reference evidence="1" key="1">
    <citation type="submission" date="2014-11" db="EMBL/GenBank/DDBJ databases">
        <authorList>
            <person name="Amaro Gonzalez C."/>
        </authorList>
    </citation>
    <scope>NUCLEOTIDE SEQUENCE</scope>
</reference>